<dbReference type="InterPro" id="IPR036691">
    <property type="entry name" value="Endo/exonu/phosph_ase_sf"/>
</dbReference>
<dbReference type="SUPFAM" id="SSF56219">
    <property type="entry name" value="DNase I-like"/>
    <property type="match status" value="1"/>
</dbReference>
<feature type="region of interest" description="Disordered" evidence="1">
    <location>
        <begin position="51"/>
        <end position="73"/>
    </location>
</feature>
<sequence length="327" mass="37151">MPLSKGEEHSGPRDCGVDWQVFKLDVKGEGGDNIRPVLEAPKAIGIQETQIKHHKGRPPEEQHEGNGAIPASKSDPLGVQMKCLYTNARSMGNKQEELEAIMQHESYDVVAITETWSDESNDWSAAMEGYKLFRRDRQGRRGGGLALYVREDYECVELTEGNGRVECLWVGIRGRASKADIVVGVCCRPPNQDVEVDKMFYKQLADVSRSLALVLVGDFNLPDISWAHNTEFQGINFRKANFQLFKVKKKMHRQWKQGQVSLEEYREAAWLWRNGVRNAKVQLELNLARDAKNNKKGFYRYVSQKSKVKESISSMMSKTDNNRKGEG</sequence>
<keyword evidence="4" id="KW-1185">Reference proteome</keyword>
<gene>
    <name evidence="3" type="ORF">llap_77</name>
</gene>
<reference evidence="4" key="1">
    <citation type="submission" date="2017-11" db="EMBL/GenBank/DDBJ databases">
        <authorList>
            <person name="Lima N.C."/>
            <person name="Parody-Merino A.M."/>
            <person name="Battley P.F."/>
            <person name="Fidler A.E."/>
            <person name="Prosdocimi F."/>
        </authorList>
    </citation>
    <scope>NUCLEOTIDE SEQUENCE [LARGE SCALE GENOMIC DNA]</scope>
</reference>
<dbReference type="PANTHER" id="PTHR33395">
    <property type="entry name" value="TRANSCRIPTASE, PUTATIVE-RELATED-RELATED"/>
    <property type="match status" value="1"/>
</dbReference>
<evidence type="ECO:0000313" key="4">
    <source>
        <dbReference type="Proteomes" id="UP000233556"/>
    </source>
</evidence>
<dbReference type="GO" id="GO:0003824">
    <property type="term" value="F:catalytic activity"/>
    <property type="evidence" value="ECO:0007669"/>
    <property type="project" value="InterPro"/>
</dbReference>
<reference evidence="4" key="2">
    <citation type="submission" date="2017-12" db="EMBL/GenBank/DDBJ databases">
        <title>Genome sequence of the Bar-tailed Godwit (Limosa lapponica baueri).</title>
        <authorList>
            <person name="Lima N.C.B."/>
            <person name="Parody-Merino A.M."/>
            <person name="Battley P.F."/>
            <person name="Fidler A.E."/>
            <person name="Prosdocimi F."/>
        </authorList>
    </citation>
    <scope>NUCLEOTIDE SEQUENCE [LARGE SCALE GENOMIC DNA]</scope>
</reference>
<dbReference type="AlphaFoldDB" id="A0A2I0UUH1"/>
<protein>
    <submittedName>
        <fullName evidence="3">Mitochondrial fission process protein 1</fullName>
    </submittedName>
</protein>
<evidence type="ECO:0000256" key="1">
    <source>
        <dbReference type="SAM" id="MobiDB-lite"/>
    </source>
</evidence>
<accession>A0A2I0UUH1</accession>
<dbReference type="PANTHER" id="PTHR33395:SF22">
    <property type="entry name" value="REVERSE TRANSCRIPTASE DOMAIN-CONTAINING PROTEIN"/>
    <property type="match status" value="1"/>
</dbReference>
<dbReference type="GO" id="GO:0007508">
    <property type="term" value="P:larval heart development"/>
    <property type="evidence" value="ECO:0007669"/>
    <property type="project" value="TreeGrafter"/>
</dbReference>
<dbReference type="OrthoDB" id="9393271at2759"/>
<name>A0A2I0UUH1_LIMLA</name>
<dbReference type="EMBL" id="KZ505635">
    <property type="protein sequence ID" value="PKU49693.1"/>
    <property type="molecule type" value="Genomic_DNA"/>
</dbReference>
<evidence type="ECO:0000313" key="3">
    <source>
        <dbReference type="EMBL" id="PKU49693.1"/>
    </source>
</evidence>
<proteinExistence type="predicted"/>
<dbReference type="Gene3D" id="3.60.10.10">
    <property type="entry name" value="Endonuclease/exonuclease/phosphatase"/>
    <property type="match status" value="1"/>
</dbReference>
<dbReference type="Proteomes" id="UP000233556">
    <property type="component" value="Unassembled WGS sequence"/>
</dbReference>
<dbReference type="GO" id="GO:0061343">
    <property type="term" value="P:cell adhesion involved in heart morphogenesis"/>
    <property type="evidence" value="ECO:0007669"/>
    <property type="project" value="TreeGrafter"/>
</dbReference>
<feature type="domain" description="Endonuclease/exonuclease/phosphatase" evidence="2">
    <location>
        <begin position="87"/>
        <end position="227"/>
    </location>
</feature>
<dbReference type="Pfam" id="PF03372">
    <property type="entry name" value="Exo_endo_phos"/>
    <property type="match status" value="1"/>
</dbReference>
<dbReference type="InterPro" id="IPR005135">
    <property type="entry name" value="Endo/exonuclease/phosphatase"/>
</dbReference>
<organism evidence="3 4">
    <name type="scientific">Limosa lapponica baueri</name>
    <dbReference type="NCBI Taxonomy" id="1758121"/>
    <lineage>
        <taxon>Eukaryota</taxon>
        <taxon>Metazoa</taxon>
        <taxon>Chordata</taxon>
        <taxon>Craniata</taxon>
        <taxon>Vertebrata</taxon>
        <taxon>Euteleostomi</taxon>
        <taxon>Archelosauria</taxon>
        <taxon>Archosauria</taxon>
        <taxon>Dinosauria</taxon>
        <taxon>Saurischia</taxon>
        <taxon>Theropoda</taxon>
        <taxon>Coelurosauria</taxon>
        <taxon>Aves</taxon>
        <taxon>Neognathae</taxon>
        <taxon>Neoaves</taxon>
        <taxon>Charadriiformes</taxon>
        <taxon>Scolopacidae</taxon>
        <taxon>Limosa</taxon>
    </lineage>
</organism>
<evidence type="ECO:0000259" key="2">
    <source>
        <dbReference type="Pfam" id="PF03372"/>
    </source>
</evidence>
<dbReference type="GO" id="GO:0031012">
    <property type="term" value="C:extracellular matrix"/>
    <property type="evidence" value="ECO:0007669"/>
    <property type="project" value="TreeGrafter"/>
</dbReference>